<dbReference type="EMBL" id="JBHTHU010000020">
    <property type="protein sequence ID" value="MFD0751490.1"/>
    <property type="molecule type" value="Genomic_DNA"/>
</dbReference>
<dbReference type="RefSeq" id="WP_377101733.1">
    <property type="nucleotide sequence ID" value="NZ_JBHTHU010000020.1"/>
</dbReference>
<sequence length="93" mass="10739">MENYTQEDRQQILNELIEVLKTVRTIDPARLEGVTEETDFLTDMNAPSTELINIAVKVEQKFDVEFEDDDIDRLGSKVKDVIDLIILAKERSK</sequence>
<keyword evidence="3" id="KW-1185">Reference proteome</keyword>
<gene>
    <name evidence="2" type="ORF">ACFQZS_15165</name>
</gene>
<evidence type="ECO:0000313" key="2">
    <source>
        <dbReference type="EMBL" id="MFD0751490.1"/>
    </source>
</evidence>
<dbReference type="Proteomes" id="UP001596958">
    <property type="component" value="Unassembled WGS sequence"/>
</dbReference>
<evidence type="ECO:0000259" key="1">
    <source>
        <dbReference type="PROSITE" id="PS50075"/>
    </source>
</evidence>
<dbReference type="InterPro" id="IPR009081">
    <property type="entry name" value="PP-bd_ACP"/>
</dbReference>
<feature type="domain" description="Carrier" evidence="1">
    <location>
        <begin position="10"/>
        <end position="89"/>
    </location>
</feature>
<comment type="caution">
    <text evidence="2">The sequence shown here is derived from an EMBL/GenBank/DDBJ whole genome shotgun (WGS) entry which is preliminary data.</text>
</comment>
<dbReference type="PROSITE" id="PS50075">
    <property type="entry name" value="CARRIER"/>
    <property type="match status" value="1"/>
</dbReference>
<dbReference type="InterPro" id="IPR036736">
    <property type="entry name" value="ACP-like_sf"/>
</dbReference>
<accession>A0ABW2Z453</accession>
<protein>
    <submittedName>
        <fullName evidence="2">Acyl carrier protein</fullName>
    </submittedName>
</protein>
<reference evidence="3" key="1">
    <citation type="journal article" date="2019" name="Int. J. Syst. Evol. Microbiol.">
        <title>The Global Catalogue of Microorganisms (GCM) 10K type strain sequencing project: providing services to taxonomists for standard genome sequencing and annotation.</title>
        <authorList>
            <consortium name="The Broad Institute Genomics Platform"/>
            <consortium name="The Broad Institute Genome Sequencing Center for Infectious Disease"/>
            <person name="Wu L."/>
            <person name="Ma J."/>
        </authorList>
    </citation>
    <scope>NUCLEOTIDE SEQUENCE [LARGE SCALE GENOMIC DNA]</scope>
    <source>
        <strain evidence="3">CCUG 63418</strain>
    </source>
</reference>
<name>A0ABW2Z453_9SPHI</name>
<proteinExistence type="predicted"/>
<dbReference type="Gene3D" id="1.10.1200.10">
    <property type="entry name" value="ACP-like"/>
    <property type="match status" value="1"/>
</dbReference>
<evidence type="ECO:0000313" key="3">
    <source>
        <dbReference type="Proteomes" id="UP001596958"/>
    </source>
</evidence>
<dbReference type="SUPFAM" id="SSF47336">
    <property type="entry name" value="ACP-like"/>
    <property type="match status" value="1"/>
</dbReference>
<organism evidence="2 3">
    <name type="scientific">Mucilaginibacter calamicampi</name>
    <dbReference type="NCBI Taxonomy" id="1302352"/>
    <lineage>
        <taxon>Bacteria</taxon>
        <taxon>Pseudomonadati</taxon>
        <taxon>Bacteroidota</taxon>
        <taxon>Sphingobacteriia</taxon>
        <taxon>Sphingobacteriales</taxon>
        <taxon>Sphingobacteriaceae</taxon>
        <taxon>Mucilaginibacter</taxon>
    </lineage>
</organism>